<dbReference type="PIRSF" id="PIRSF039032">
    <property type="entry name" value="HigB-2"/>
    <property type="match status" value="1"/>
</dbReference>
<evidence type="ECO:0000313" key="1">
    <source>
        <dbReference type="EMBL" id="MCG7945945.1"/>
    </source>
</evidence>
<name>A0A9E4KC45_9GAMM</name>
<reference evidence="1" key="1">
    <citation type="journal article" date="2021" name="Proc. Natl. Acad. Sci. U.S.A.">
        <title>Global biogeography of chemosynthetic symbionts reveals both localized and globally distributed symbiont groups. .</title>
        <authorList>
            <person name="Osvatic J.T."/>
            <person name="Wilkins L.G.E."/>
            <person name="Leibrecht L."/>
            <person name="Leray M."/>
            <person name="Zauner S."/>
            <person name="Polzin J."/>
            <person name="Camacho Y."/>
            <person name="Gros O."/>
            <person name="van Gils J.A."/>
            <person name="Eisen J.A."/>
            <person name="Petersen J.M."/>
            <person name="Yuen B."/>
        </authorList>
    </citation>
    <scope>NUCLEOTIDE SEQUENCE</scope>
    <source>
        <strain evidence="1">MAGclacostrist064TRANS</strain>
    </source>
</reference>
<accession>A0A9E4KC45</accession>
<dbReference type="EMBL" id="JAEPCM010000209">
    <property type="protein sequence ID" value="MCG7945945.1"/>
    <property type="molecule type" value="Genomic_DNA"/>
</dbReference>
<comment type="caution">
    <text evidence="1">The sequence shown here is derived from an EMBL/GenBank/DDBJ whole genome shotgun (WGS) entry which is preliminary data.</text>
</comment>
<sequence>MLTIAETAPFHRKISGLLSPEELSDLIAYLSEHPNSGVLIQGTGGIRKLRWARQGGGKSGGIRVIYYFHNESMPLYLLAAFGKNEKANLSTEEKHILAKAVKELVAFWRQRHEQSIH</sequence>
<proteinExistence type="predicted"/>
<protein>
    <submittedName>
        <fullName evidence="1">Type II toxin-antitoxin system RelE/ParE family toxin</fullName>
    </submittedName>
</protein>
<dbReference type="InterPro" id="IPR009387">
    <property type="entry name" value="HigB-2"/>
</dbReference>
<dbReference type="Pfam" id="PF06296">
    <property type="entry name" value="RelE"/>
    <property type="match status" value="1"/>
</dbReference>
<dbReference type="AlphaFoldDB" id="A0A9E4KC45"/>
<evidence type="ECO:0000313" key="2">
    <source>
        <dbReference type="Proteomes" id="UP000886667"/>
    </source>
</evidence>
<gene>
    <name evidence="1" type="ORF">JAZ07_06300</name>
</gene>
<organism evidence="1 2">
    <name type="scientific">Candidatus Thiodiazotropha taylori</name>
    <dbReference type="NCBI Taxonomy" id="2792791"/>
    <lineage>
        <taxon>Bacteria</taxon>
        <taxon>Pseudomonadati</taxon>
        <taxon>Pseudomonadota</taxon>
        <taxon>Gammaproteobacteria</taxon>
        <taxon>Chromatiales</taxon>
        <taxon>Sedimenticolaceae</taxon>
        <taxon>Candidatus Thiodiazotropha</taxon>
    </lineage>
</organism>
<dbReference type="Proteomes" id="UP000886667">
    <property type="component" value="Unassembled WGS sequence"/>
</dbReference>